<dbReference type="EMBL" id="CADCUG010000045">
    <property type="protein sequence ID" value="CAA9326938.1"/>
    <property type="molecule type" value="Genomic_DNA"/>
</dbReference>
<evidence type="ECO:0000256" key="3">
    <source>
        <dbReference type="ARBA" id="ARBA00022692"/>
    </source>
</evidence>
<reference evidence="9" key="1">
    <citation type="submission" date="2020-02" db="EMBL/GenBank/DDBJ databases">
        <authorList>
            <person name="Meier V. D."/>
        </authorList>
    </citation>
    <scope>NUCLEOTIDE SEQUENCE</scope>
    <source>
        <strain evidence="9">AVDCRST_MAG29</strain>
    </source>
</reference>
<feature type="transmembrane region" description="Helical" evidence="7">
    <location>
        <begin position="190"/>
        <end position="209"/>
    </location>
</feature>
<organism evidence="9">
    <name type="scientific">uncultured Nocardioidaceae bacterium</name>
    <dbReference type="NCBI Taxonomy" id="253824"/>
    <lineage>
        <taxon>Bacteria</taxon>
        <taxon>Bacillati</taxon>
        <taxon>Actinomycetota</taxon>
        <taxon>Actinomycetes</taxon>
        <taxon>Propionibacteriales</taxon>
        <taxon>Nocardioidaceae</taxon>
        <taxon>environmental samples</taxon>
    </lineage>
</organism>
<comment type="subcellular location">
    <subcellularLocation>
        <location evidence="1">Membrane</location>
        <topology evidence="1">Multi-pass membrane protein</topology>
    </subcellularLocation>
</comment>
<feature type="transmembrane region" description="Helical" evidence="7">
    <location>
        <begin position="77"/>
        <end position="94"/>
    </location>
</feature>
<dbReference type="PANTHER" id="PTHR43731">
    <property type="entry name" value="RHOMBOID PROTEASE"/>
    <property type="match status" value="1"/>
</dbReference>
<comment type="similarity">
    <text evidence="2">Belongs to the peptidase S54 family.</text>
</comment>
<keyword evidence="4" id="KW-0378">Hydrolase</keyword>
<evidence type="ECO:0000256" key="1">
    <source>
        <dbReference type="ARBA" id="ARBA00004141"/>
    </source>
</evidence>
<dbReference type="Pfam" id="PF01694">
    <property type="entry name" value="Rhomboid"/>
    <property type="match status" value="1"/>
</dbReference>
<dbReference type="GO" id="GO:0004252">
    <property type="term" value="F:serine-type endopeptidase activity"/>
    <property type="evidence" value="ECO:0007669"/>
    <property type="project" value="InterPro"/>
</dbReference>
<evidence type="ECO:0000256" key="4">
    <source>
        <dbReference type="ARBA" id="ARBA00022801"/>
    </source>
</evidence>
<feature type="transmembrane region" description="Helical" evidence="7">
    <location>
        <begin position="270"/>
        <end position="289"/>
    </location>
</feature>
<keyword evidence="9" id="KW-0645">Protease</keyword>
<dbReference type="GO" id="GO:0006508">
    <property type="term" value="P:proteolysis"/>
    <property type="evidence" value="ECO:0007669"/>
    <property type="project" value="UniProtKB-KW"/>
</dbReference>
<sequence>MPEPGAVEPGEGTPISPADWTCYRHPDRKGGVRCSRCERPLCPECMITAPVGFQCPSCVKGGPKVRTLRSLVGPPRLTQAIIAVNVLVAVLALAEASRQGRTPSLFGGGNALAADYALNGGAVAAGDWWRLVTSGFLHYGLIHLGFNMLILLQLGTLLEPALGRIRLGALYVTALLGGALGVLLLQPDSLTAGASGAVFGLMGATVIGLRARGADPMATGLPMLLGINLLLTFAIPGISIGGHLGGLVVGSAAGYLLFTSERAGAAGRRAGLAGCIALAVACAAAALVVA</sequence>
<gene>
    <name evidence="9" type="ORF">AVDCRST_MAG29-800</name>
</gene>
<dbReference type="Gene3D" id="1.20.1540.10">
    <property type="entry name" value="Rhomboid-like"/>
    <property type="match status" value="1"/>
</dbReference>
<evidence type="ECO:0000256" key="6">
    <source>
        <dbReference type="ARBA" id="ARBA00023136"/>
    </source>
</evidence>
<protein>
    <submittedName>
        <fullName evidence="9">FIG056164: rhomboid family serine protease</fullName>
    </submittedName>
</protein>
<feature type="transmembrane region" description="Helical" evidence="7">
    <location>
        <begin position="240"/>
        <end position="258"/>
    </location>
</feature>
<dbReference type="InterPro" id="IPR022764">
    <property type="entry name" value="Peptidase_S54_rhomboid_dom"/>
</dbReference>
<keyword evidence="3 7" id="KW-0812">Transmembrane</keyword>
<keyword evidence="5 7" id="KW-1133">Transmembrane helix</keyword>
<evidence type="ECO:0000256" key="2">
    <source>
        <dbReference type="ARBA" id="ARBA00009045"/>
    </source>
</evidence>
<dbReference type="SUPFAM" id="SSF144091">
    <property type="entry name" value="Rhomboid-like"/>
    <property type="match status" value="1"/>
</dbReference>
<evidence type="ECO:0000256" key="7">
    <source>
        <dbReference type="SAM" id="Phobius"/>
    </source>
</evidence>
<feature type="transmembrane region" description="Helical" evidence="7">
    <location>
        <begin position="165"/>
        <end position="184"/>
    </location>
</feature>
<evidence type="ECO:0000259" key="8">
    <source>
        <dbReference type="Pfam" id="PF01694"/>
    </source>
</evidence>
<feature type="domain" description="Peptidase S54 rhomboid" evidence="8">
    <location>
        <begin position="126"/>
        <end position="258"/>
    </location>
</feature>
<dbReference type="AlphaFoldDB" id="A0A6J4LAH7"/>
<feature type="transmembrane region" description="Helical" evidence="7">
    <location>
        <begin position="136"/>
        <end position="158"/>
    </location>
</feature>
<dbReference type="InterPro" id="IPR050925">
    <property type="entry name" value="Rhomboid_protease_S54"/>
</dbReference>
<evidence type="ECO:0000256" key="5">
    <source>
        <dbReference type="ARBA" id="ARBA00022989"/>
    </source>
</evidence>
<accession>A0A6J4LAH7</accession>
<dbReference type="InterPro" id="IPR035952">
    <property type="entry name" value="Rhomboid-like_sf"/>
</dbReference>
<name>A0A6J4LAH7_9ACTN</name>
<dbReference type="GO" id="GO:0016020">
    <property type="term" value="C:membrane"/>
    <property type="evidence" value="ECO:0007669"/>
    <property type="project" value="UniProtKB-SubCell"/>
</dbReference>
<evidence type="ECO:0000313" key="9">
    <source>
        <dbReference type="EMBL" id="CAA9326938.1"/>
    </source>
</evidence>
<keyword evidence="6 7" id="KW-0472">Membrane</keyword>
<proteinExistence type="inferred from homology"/>
<dbReference type="PANTHER" id="PTHR43731:SF14">
    <property type="entry name" value="PRESENILIN-ASSOCIATED RHOMBOID-LIKE PROTEIN, MITOCHONDRIAL"/>
    <property type="match status" value="1"/>
</dbReference>